<feature type="region of interest" description="Disordered" evidence="1">
    <location>
        <begin position="50"/>
        <end position="165"/>
    </location>
</feature>
<reference evidence="2 3" key="1">
    <citation type="submission" date="2019-04" db="EMBL/GenBank/DDBJ databases">
        <title>An improved genome assembly and genetic linkage map for asparagus bean, Vigna unguiculata ssp. sesquipedialis.</title>
        <authorList>
            <person name="Xia Q."/>
            <person name="Zhang R."/>
            <person name="Dong Y."/>
        </authorList>
    </citation>
    <scope>NUCLEOTIDE SEQUENCE [LARGE SCALE GENOMIC DNA]</scope>
    <source>
        <tissue evidence="2">Leaf</tissue>
    </source>
</reference>
<evidence type="ECO:0000256" key="1">
    <source>
        <dbReference type="SAM" id="MobiDB-lite"/>
    </source>
</evidence>
<dbReference type="Proteomes" id="UP000501690">
    <property type="component" value="Linkage Group LG3"/>
</dbReference>
<feature type="compositionally biased region" description="Polar residues" evidence="1">
    <location>
        <begin position="153"/>
        <end position="165"/>
    </location>
</feature>
<sequence length="235" mass="26621">MDLAGSLAPCSCHHHPPCLKLAGEGKQTLPCREASCLQQLHRMFTHLHRSLARKTPSAMSRTTTMSPCRKEPRAKSELRNASRHRDHHRSATETSSLHHASPPSSSLPENAKPAITRCSRMQQPWQHLHRRPTTKTHNQTRTCMSSVAHHHCSTSPKNTNQSRPPQFRHQLTNLHATSILCNTSRIHDQQLCITNLANLRPPRLHTSYSSTHLQPFVQPSPEKRKNHSHGSHYAQ</sequence>
<feature type="compositionally biased region" description="Low complexity" evidence="1">
    <location>
        <begin position="95"/>
        <end position="108"/>
    </location>
</feature>
<dbReference type="EMBL" id="CP039347">
    <property type="protein sequence ID" value="QCD86752.1"/>
    <property type="molecule type" value="Genomic_DNA"/>
</dbReference>
<name>A0A4D6LDR6_VIGUN</name>
<feature type="compositionally biased region" description="Polar residues" evidence="1">
    <location>
        <begin position="135"/>
        <end position="145"/>
    </location>
</feature>
<feature type="compositionally biased region" description="Polar residues" evidence="1">
    <location>
        <begin position="57"/>
        <end position="66"/>
    </location>
</feature>
<organism evidence="2 3">
    <name type="scientific">Vigna unguiculata</name>
    <name type="common">Cowpea</name>
    <dbReference type="NCBI Taxonomy" id="3917"/>
    <lineage>
        <taxon>Eukaryota</taxon>
        <taxon>Viridiplantae</taxon>
        <taxon>Streptophyta</taxon>
        <taxon>Embryophyta</taxon>
        <taxon>Tracheophyta</taxon>
        <taxon>Spermatophyta</taxon>
        <taxon>Magnoliopsida</taxon>
        <taxon>eudicotyledons</taxon>
        <taxon>Gunneridae</taxon>
        <taxon>Pentapetalae</taxon>
        <taxon>rosids</taxon>
        <taxon>fabids</taxon>
        <taxon>Fabales</taxon>
        <taxon>Fabaceae</taxon>
        <taxon>Papilionoideae</taxon>
        <taxon>50 kb inversion clade</taxon>
        <taxon>NPAAA clade</taxon>
        <taxon>indigoferoid/millettioid clade</taxon>
        <taxon>Phaseoleae</taxon>
        <taxon>Vigna</taxon>
    </lineage>
</organism>
<feature type="compositionally biased region" description="Basic residues" evidence="1">
    <location>
        <begin position="224"/>
        <end position="235"/>
    </location>
</feature>
<gene>
    <name evidence="2" type="ORF">DEO72_LG3g1278</name>
</gene>
<feature type="compositionally biased region" description="Basic and acidic residues" evidence="1">
    <location>
        <begin position="68"/>
        <end position="80"/>
    </location>
</feature>
<evidence type="ECO:0000313" key="2">
    <source>
        <dbReference type="EMBL" id="QCD86752.1"/>
    </source>
</evidence>
<accession>A0A4D6LDR6</accession>
<protein>
    <submittedName>
        <fullName evidence="2">Uncharacterized protein</fullName>
    </submittedName>
</protein>
<dbReference type="AlphaFoldDB" id="A0A4D6LDR6"/>
<proteinExistence type="predicted"/>
<feature type="region of interest" description="Disordered" evidence="1">
    <location>
        <begin position="213"/>
        <end position="235"/>
    </location>
</feature>
<keyword evidence="3" id="KW-1185">Reference proteome</keyword>
<evidence type="ECO:0000313" key="3">
    <source>
        <dbReference type="Proteomes" id="UP000501690"/>
    </source>
</evidence>